<reference evidence="1" key="1">
    <citation type="submission" date="2016-02" db="EMBL/GenBank/DDBJ databases">
        <title>Genomic sequences of Ochrobactrum anthropi.</title>
        <authorList>
            <person name="Chudasama K.S."/>
            <person name="Thaker V.S."/>
        </authorList>
    </citation>
    <scope>NUCLEOTIDE SEQUENCE [LARGE SCALE GENOMIC DNA]</scope>
    <source>
        <strain evidence="1">SUBG007</strain>
    </source>
</reference>
<gene>
    <name evidence="1" type="ORF">AB664_21395</name>
</gene>
<proteinExistence type="predicted"/>
<accession>A0A656Z339</accession>
<organism evidence="1">
    <name type="scientific">Brucella anthropi</name>
    <name type="common">Ochrobactrum anthropi</name>
    <dbReference type="NCBI Taxonomy" id="529"/>
    <lineage>
        <taxon>Bacteria</taxon>
        <taxon>Pseudomonadati</taxon>
        <taxon>Pseudomonadota</taxon>
        <taxon>Alphaproteobacteria</taxon>
        <taxon>Hyphomicrobiales</taxon>
        <taxon>Brucellaceae</taxon>
        <taxon>Brucella/Ochrobactrum group</taxon>
        <taxon>Brucella</taxon>
    </lineage>
</organism>
<protein>
    <submittedName>
        <fullName evidence="1">Uncharacterized protein</fullName>
    </submittedName>
</protein>
<sequence>MGGRLQAVGLPITSAKRLHSCRSNDNLDLPKADTAYVAAEPQPITSVYMFESCAVRQTPPIAAQIGQLSA</sequence>
<comment type="caution">
    <text evidence="1">The sequence shown here is derived from an EMBL/GenBank/DDBJ whole genome shotgun (WGS) entry which is preliminary data.</text>
</comment>
<evidence type="ECO:0000313" key="1">
    <source>
        <dbReference type="EMBL" id="KYB44678.1"/>
    </source>
</evidence>
<dbReference type="AlphaFoldDB" id="A0A656Z339"/>
<dbReference type="EMBL" id="LUAY01008092">
    <property type="protein sequence ID" value="KYB44678.1"/>
    <property type="molecule type" value="Genomic_DNA"/>
</dbReference>
<name>A0A656Z339_BRUAN</name>